<dbReference type="RefSeq" id="WP_153116261.1">
    <property type="nucleotide sequence ID" value="NZ_JACIGE010000017.1"/>
</dbReference>
<reference evidence="2 3" key="1">
    <citation type="submission" date="2020-08" db="EMBL/GenBank/DDBJ databases">
        <title>Genome sequencing of Purple Non-Sulfur Bacteria from various extreme environments.</title>
        <authorList>
            <person name="Mayer M."/>
        </authorList>
    </citation>
    <scope>NUCLEOTIDE SEQUENCE [LARGE SCALE GENOMIC DNA]</scope>
    <source>
        <strain evidence="2 3">2761</strain>
    </source>
</reference>
<sequence>MDTNGLDDTDDLPSMPPPMVAPSMLQVTTLRLEHVAKILQCDRETACRRLAGGDLPGLKFGRSWIVPAAAFYQRINELAIEQAAERKVAGRPAPMLGSASDPPPRRRGRERFRPTGF</sequence>
<feature type="region of interest" description="Disordered" evidence="1">
    <location>
        <begin position="86"/>
        <end position="117"/>
    </location>
</feature>
<accession>A0A840GB11</accession>
<dbReference type="AlphaFoldDB" id="A0A840GB11"/>
<evidence type="ECO:0000313" key="3">
    <source>
        <dbReference type="Proteomes" id="UP000587070"/>
    </source>
</evidence>
<keyword evidence="3" id="KW-1185">Reference proteome</keyword>
<comment type="caution">
    <text evidence="2">The sequence shown here is derived from an EMBL/GenBank/DDBJ whole genome shotgun (WGS) entry which is preliminary data.</text>
</comment>
<evidence type="ECO:0000313" key="2">
    <source>
        <dbReference type="EMBL" id="MBB4249036.1"/>
    </source>
</evidence>
<proteinExistence type="predicted"/>
<protein>
    <recommendedName>
        <fullName evidence="4">Helix-turn-helix domain-containing protein</fullName>
    </recommendedName>
</protein>
<organism evidence="2 3">
    <name type="scientific">Rhodocyclus tenuis</name>
    <name type="common">Rhodospirillum tenue</name>
    <dbReference type="NCBI Taxonomy" id="1066"/>
    <lineage>
        <taxon>Bacteria</taxon>
        <taxon>Pseudomonadati</taxon>
        <taxon>Pseudomonadota</taxon>
        <taxon>Betaproteobacteria</taxon>
        <taxon>Rhodocyclales</taxon>
        <taxon>Rhodocyclaceae</taxon>
        <taxon>Rhodocyclus</taxon>
    </lineage>
</organism>
<gene>
    <name evidence="2" type="ORF">GGD90_003439</name>
</gene>
<dbReference type="Proteomes" id="UP000587070">
    <property type="component" value="Unassembled WGS sequence"/>
</dbReference>
<name>A0A840GB11_RHOTE</name>
<evidence type="ECO:0008006" key="4">
    <source>
        <dbReference type="Google" id="ProtNLM"/>
    </source>
</evidence>
<evidence type="ECO:0000256" key="1">
    <source>
        <dbReference type="SAM" id="MobiDB-lite"/>
    </source>
</evidence>
<dbReference type="OrthoDB" id="9800023at2"/>
<dbReference type="EMBL" id="JACIGE010000017">
    <property type="protein sequence ID" value="MBB4249036.1"/>
    <property type="molecule type" value="Genomic_DNA"/>
</dbReference>